<dbReference type="EMBL" id="CP032519">
    <property type="protein sequence ID" value="QEZ45697.1"/>
    <property type="molecule type" value="Genomic_DNA"/>
</dbReference>
<dbReference type="Proteomes" id="UP000325743">
    <property type="component" value="Chromosome 2"/>
</dbReference>
<sequence length="167" mass="18240">MTFLKRFVKRTYAVDELVFHDGGTWAALRDTQEPPAPDCPDWTLVADGLAGFHVTFGDDMRSITVETRTTSGRRHVSRMSVAVVLDRGVFTKAKNYDPGDGVTYDGGFWICQKASPGVPGEPSNGWRLAVRRGRDGKSAKDERLNGALQSGDVRDGCNLPPAPSRNS</sequence>
<dbReference type="AlphaFoldDB" id="A0A5P3VH73"/>
<evidence type="ECO:0000313" key="3">
    <source>
        <dbReference type="Proteomes" id="UP000325743"/>
    </source>
</evidence>
<dbReference type="RefSeq" id="WP_151071179.1">
    <property type="nucleotide sequence ID" value="NZ_CP032519.1"/>
</dbReference>
<protein>
    <submittedName>
        <fullName evidence="2">Uncharacterized protein</fullName>
    </submittedName>
</protein>
<name>A0A5P3VH73_9BURK</name>
<organism evidence="2 3">
    <name type="scientific">Cupriavidus oxalaticus</name>
    <dbReference type="NCBI Taxonomy" id="96344"/>
    <lineage>
        <taxon>Bacteria</taxon>
        <taxon>Pseudomonadati</taxon>
        <taxon>Pseudomonadota</taxon>
        <taxon>Betaproteobacteria</taxon>
        <taxon>Burkholderiales</taxon>
        <taxon>Burkholderiaceae</taxon>
        <taxon>Cupriavidus</taxon>
    </lineage>
</organism>
<reference evidence="2 3" key="1">
    <citation type="submission" date="2018-09" db="EMBL/GenBank/DDBJ databases">
        <title>Complete genome sequence of Cupriavidus oxalaticus T2, a bacterium capable of phenol tolerance and degradation.</title>
        <authorList>
            <person name="Yan J."/>
        </authorList>
    </citation>
    <scope>NUCLEOTIDE SEQUENCE [LARGE SCALE GENOMIC DNA]</scope>
    <source>
        <strain evidence="2 3">T2</strain>
    </source>
</reference>
<gene>
    <name evidence="2" type="ORF">D2917_15330</name>
</gene>
<evidence type="ECO:0000256" key="1">
    <source>
        <dbReference type="SAM" id="MobiDB-lite"/>
    </source>
</evidence>
<proteinExistence type="predicted"/>
<dbReference type="Gene3D" id="2.10.10.90">
    <property type="match status" value="1"/>
</dbReference>
<feature type="compositionally biased region" description="Basic and acidic residues" evidence="1">
    <location>
        <begin position="132"/>
        <end position="144"/>
    </location>
</feature>
<accession>A0A5P3VH73</accession>
<evidence type="ECO:0000313" key="2">
    <source>
        <dbReference type="EMBL" id="QEZ45697.1"/>
    </source>
</evidence>
<feature type="region of interest" description="Disordered" evidence="1">
    <location>
        <begin position="118"/>
        <end position="167"/>
    </location>
</feature>